<name>B4VL01_9CYAN</name>
<gene>
    <name evidence="2" type="ORF">MC7420_339</name>
</gene>
<evidence type="ECO:0000256" key="1">
    <source>
        <dbReference type="SAM" id="MobiDB-lite"/>
    </source>
</evidence>
<protein>
    <submittedName>
        <fullName evidence="2">Uncharacterized protein</fullName>
    </submittedName>
</protein>
<accession>B4VL01</accession>
<proteinExistence type="predicted"/>
<organism evidence="2 3">
    <name type="scientific">Coleofasciculus chthonoplastes PCC 7420</name>
    <dbReference type="NCBI Taxonomy" id="118168"/>
    <lineage>
        <taxon>Bacteria</taxon>
        <taxon>Bacillati</taxon>
        <taxon>Cyanobacteriota</taxon>
        <taxon>Cyanophyceae</taxon>
        <taxon>Coleofasciculales</taxon>
        <taxon>Coleofasciculaceae</taxon>
        <taxon>Coleofasciculus</taxon>
    </lineage>
</organism>
<keyword evidence="3" id="KW-1185">Reference proteome</keyword>
<evidence type="ECO:0000313" key="2">
    <source>
        <dbReference type="EMBL" id="EDX77202.1"/>
    </source>
</evidence>
<dbReference type="Proteomes" id="UP000003835">
    <property type="component" value="Unassembled WGS sequence"/>
</dbReference>
<evidence type="ECO:0000313" key="3">
    <source>
        <dbReference type="Proteomes" id="UP000003835"/>
    </source>
</evidence>
<feature type="region of interest" description="Disordered" evidence="1">
    <location>
        <begin position="1"/>
        <end position="40"/>
    </location>
</feature>
<reference evidence="2 3" key="1">
    <citation type="submission" date="2008-07" db="EMBL/GenBank/DDBJ databases">
        <authorList>
            <person name="Tandeau de Marsac N."/>
            <person name="Ferriera S."/>
            <person name="Johnson J."/>
            <person name="Kravitz S."/>
            <person name="Beeson K."/>
            <person name="Sutton G."/>
            <person name="Rogers Y.-H."/>
            <person name="Friedman R."/>
            <person name="Frazier M."/>
            <person name="Venter J.C."/>
        </authorList>
    </citation>
    <scope>NUCLEOTIDE SEQUENCE [LARGE SCALE GENOMIC DNA]</scope>
    <source>
        <strain evidence="2 3">PCC 7420</strain>
    </source>
</reference>
<sequence length="55" mass="5969">MEQKAKHPLASPMEQKAKHPLVSPFLRGTEGGSKRGARGDLLLSKGSSLKLIRMV</sequence>
<dbReference type="HOGENOM" id="CLU_201042_0_0_3"/>
<dbReference type="AlphaFoldDB" id="B4VL01"/>
<dbReference type="EMBL" id="DS989844">
    <property type="protein sequence ID" value="EDX77202.1"/>
    <property type="molecule type" value="Genomic_DNA"/>
</dbReference>